<feature type="transmembrane region" description="Helical" evidence="1">
    <location>
        <begin position="40"/>
        <end position="59"/>
    </location>
</feature>
<keyword evidence="1" id="KW-0472">Membrane</keyword>
<accession>A0A4V3QYF3</accession>
<dbReference type="AlphaFoldDB" id="A0A4V3QYF3"/>
<name>A0A4V3QYF3_9SPHN</name>
<proteinExistence type="predicted"/>
<evidence type="ECO:0000256" key="1">
    <source>
        <dbReference type="SAM" id="Phobius"/>
    </source>
</evidence>
<dbReference type="RefSeq" id="WP_135965069.1">
    <property type="nucleotide sequence ID" value="NZ_SRXT01000007.1"/>
</dbReference>
<evidence type="ECO:0000313" key="2">
    <source>
        <dbReference type="EMBL" id="TGX50142.1"/>
    </source>
</evidence>
<comment type="caution">
    <text evidence="2">The sequence shown here is derived from an EMBL/GenBank/DDBJ whole genome shotgun (WGS) entry which is preliminary data.</text>
</comment>
<dbReference type="EMBL" id="SRXT01000007">
    <property type="protein sequence ID" value="TGX50142.1"/>
    <property type="molecule type" value="Genomic_DNA"/>
</dbReference>
<evidence type="ECO:0000313" key="3">
    <source>
        <dbReference type="Proteomes" id="UP000306147"/>
    </source>
</evidence>
<feature type="transmembrane region" description="Helical" evidence="1">
    <location>
        <begin position="65"/>
        <end position="84"/>
    </location>
</feature>
<sequence length="190" mass="20655">MTDSLATLWTQQQHDAAPLDAEALARADARFRRRIRIRDSVEYLAGLLGAGIFANIAVHAADWEIRIACAAIILGTVVVMRNLWRRRPKAPDAALGAASHAFHRANLVAQRDLLLSVWRWYLAPIVPGMVLFLLAAARASAEHMPLAVALAASGVAGTLVGAMFWGIHWLNRAAARRLDVAIAALDRDAQ</sequence>
<keyword evidence="1" id="KW-0812">Transmembrane</keyword>
<keyword evidence="1" id="KW-1133">Transmembrane helix</keyword>
<gene>
    <name evidence="2" type="ORF">E5A73_17110</name>
</gene>
<feature type="transmembrane region" description="Helical" evidence="1">
    <location>
        <begin position="120"/>
        <end position="140"/>
    </location>
</feature>
<dbReference type="OrthoDB" id="8777999at2"/>
<keyword evidence="3" id="KW-1185">Reference proteome</keyword>
<feature type="transmembrane region" description="Helical" evidence="1">
    <location>
        <begin position="146"/>
        <end position="167"/>
    </location>
</feature>
<organism evidence="2 3">
    <name type="scientific">Sphingomonas gei</name>
    <dbReference type="NCBI Taxonomy" id="1395960"/>
    <lineage>
        <taxon>Bacteria</taxon>
        <taxon>Pseudomonadati</taxon>
        <taxon>Pseudomonadota</taxon>
        <taxon>Alphaproteobacteria</taxon>
        <taxon>Sphingomonadales</taxon>
        <taxon>Sphingomonadaceae</taxon>
        <taxon>Sphingomonas</taxon>
    </lineage>
</organism>
<protein>
    <submittedName>
        <fullName evidence="2">Uncharacterized protein</fullName>
    </submittedName>
</protein>
<reference evidence="2 3" key="1">
    <citation type="submission" date="2019-04" db="EMBL/GenBank/DDBJ databases">
        <title>Sphingomonas psychrotolerans sp. nov., isolated from soil in the Tianshan Mountains, Xinjiang, China.</title>
        <authorList>
            <person name="Luo Y."/>
            <person name="Sheng H."/>
        </authorList>
    </citation>
    <scope>NUCLEOTIDE SEQUENCE [LARGE SCALE GENOMIC DNA]</scope>
    <source>
        <strain evidence="2 3">ZFGT-11</strain>
    </source>
</reference>
<dbReference type="Proteomes" id="UP000306147">
    <property type="component" value="Unassembled WGS sequence"/>
</dbReference>